<feature type="transmembrane region" description="Helical" evidence="1">
    <location>
        <begin position="175"/>
        <end position="196"/>
    </location>
</feature>
<dbReference type="Pfam" id="PF05940">
    <property type="entry name" value="NnrS"/>
    <property type="match status" value="1"/>
</dbReference>
<keyword evidence="1" id="KW-0472">Membrane</keyword>
<dbReference type="RefSeq" id="WP_183401027.1">
    <property type="nucleotide sequence ID" value="NZ_JACIDS010000006.1"/>
</dbReference>
<gene>
    <name evidence="2" type="ORF">GGR25_004438</name>
</gene>
<reference evidence="2 3" key="1">
    <citation type="submission" date="2020-08" db="EMBL/GenBank/DDBJ databases">
        <title>Genomic Encyclopedia of Type Strains, Phase IV (KMG-IV): sequencing the most valuable type-strain genomes for metagenomic binning, comparative biology and taxonomic classification.</title>
        <authorList>
            <person name="Goeker M."/>
        </authorList>
    </citation>
    <scope>NUCLEOTIDE SEQUENCE [LARGE SCALE GENOMIC DNA]</scope>
    <source>
        <strain evidence="2 3">DSM 25966</strain>
    </source>
</reference>
<feature type="transmembrane region" description="Helical" evidence="1">
    <location>
        <begin position="270"/>
        <end position="294"/>
    </location>
</feature>
<feature type="transmembrane region" description="Helical" evidence="1">
    <location>
        <begin position="216"/>
        <end position="236"/>
    </location>
</feature>
<feature type="transmembrane region" description="Helical" evidence="1">
    <location>
        <begin position="300"/>
        <end position="320"/>
    </location>
</feature>
<evidence type="ECO:0000313" key="3">
    <source>
        <dbReference type="Proteomes" id="UP000553963"/>
    </source>
</evidence>
<feature type="transmembrane region" description="Helical" evidence="1">
    <location>
        <begin position="242"/>
        <end position="258"/>
    </location>
</feature>
<comment type="caution">
    <text evidence="2">The sequence shown here is derived from an EMBL/GenBank/DDBJ whole genome shotgun (WGS) entry which is preliminary data.</text>
</comment>
<feature type="transmembrane region" description="Helical" evidence="1">
    <location>
        <begin position="87"/>
        <end position="108"/>
    </location>
</feature>
<dbReference type="InterPro" id="IPR010266">
    <property type="entry name" value="NnrS"/>
</dbReference>
<protein>
    <submittedName>
        <fullName evidence="2">Uncharacterized protein involved in response to NO</fullName>
    </submittedName>
</protein>
<evidence type="ECO:0000313" key="2">
    <source>
        <dbReference type="EMBL" id="MBB3933365.1"/>
    </source>
</evidence>
<keyword evidence="1" id="KW-1133">Transmembrane helix</keyword>
<keyword evidence="1" id="KW-0812">Transmembrane</keyword>
<feature type="transmembrane region" description="Helical" evidence="1">
    <location>
        <begin position="371"/>
        <end position="390"/>
    </location>
</feature>
<keyword evidence="3" id="KW-1185">Reference proteome</keyword>
<dbReference type="AlphaFoldDB" id="A0A840AY06"/>
<dbReference type="Proteomes" id="UP000553963">
    <property type="component" value="Unassembled WGS sequence"/>
</dbReference>
<dbReference type="EMBL" id="JACIDS010000006">
    <property type="protein sequence ID" value="MBB3933365.1"/>
    <property type="molecule type" value="Genomic_DNA"/>
</dbReference>
<feature type="transmembrane region" description="Helical" evidence="1">
    <location>
        <begin position="114"/>
        <end position="134"/>
    </location>
</feature>
<name>A0A840AY06_9HYPH</name>
<evidence type="ECO:0000256" key="1">
    <source>
        <dbReference type="SAM" id="Phobius"/>
    </source>
</evidence>
<accession>A0A840AY06</accession>
<feature type="transmembrane region" description="Helical" evidence="1">
    <location>
        <begin position="63"/>
        <end position="80"/>
    </location>
</feature>
<proteinExistence type="predicted"/>
<organism evidence="2 3">
    <name type="scientific">Kaistia hirudinis</name>
    <dbReference type="NCBI Taxonomy" id="1293440"/>
    <lineage>
        <taxon>Bacteria</taxon>
        <taxon>Pseudomonadati</taxon>
        <taxon>Pseudomonadota</taxon>
        <taxon>Alphaproteobacteria</taxon>
        <taxon>Hyphomicrobiales</taxon>
        <taxon>Kaistiaceae</taxon>
        <taxon>Kaistia</taxon>
    </lineage>
</organism>
<sequence>MARTAEARRNWNGPAVLSAGFRPFFLLAVVWAVLAIAIWPFVFSGEMDVPTVFAPVDWHGHEMIFGYGAAVVAGFLLTAVPNWTGRLPVAGWPLAGLALLWIAGRVAVFASAPIGWRAAALIDISFLVVFAGVAGREVLAGRNGRNVKVVLVVAVLALANAAFHAEAAMTGAAPVATRAGLAVIIFLILLIGGRIVPSFTRNWLAKHGATALPVPFGRVDVALMLLSAVGLAAWIVLPAEGVTGGLLIAGGLGNLWRLSRWRSISVRSDALVLVLHAGFLCAALGFLFMAAAVIRPDLVSPAAMLHVWAVGAIGIMTLAVMTRATLGHTGRPLVASGATRWVYLAVAAATLLRVAAGFLPAMTMPLIEAAAAAWAVAFSGFVVIYGPLLLRTRQQD</sequence>
<feature type="transmembrane region" description="Helical" evidence="1">
    <location>
        <begin position="146"/>
        <end position="163"/>
    </location>
</feature>
<feature type="transmembrane region" description="Helical" evidence="1">
    <location>
        <begin position="341"/>
        <end position="359"/>
    </location>
</feature>
<feature type="transmembrane region" description="Helical" evidence="1">
    <location>
        <begin position="21"/>
        <end position="43"/>
    </location>
</feature>